<keyword evidence="3" id="KW-1185">Reference proteome</keyword>
<dbReference type="AlphaFoldDB" id="A0AAN6PVY5"/>
<evidence type="ECO:0000256" key="1">
    <source>
        <dbReference type="SAM" id="Phobius"/>
    </source>
</evidence>
<evidence type="ECO:0000313" key="3">
    <source>
        <dbReference type="Proteomes" id="UP001305647"/>
    </source>
</evidence>
<proteinExistence type="predicted"/>
<reference evidence="2" key="2">
    <citation type="submission" date="2023-05" db="EMBL/GenBank/DDBJ databases">
        <authorList>
            <consortium name="Lawrence Berkeley National Laboratory"/>
            <person name="Steindorff A."/>
            <person name="Hensen N."/>
            <person name="Bonometti L."/>
            <person name="Westerberg I."/>
            <person name="Brannstrom I.O."/>
            <person name="Guillou S."/>
            <person name="Cros-Aarteil S."/>
            <person name="Calhoun S."/>
            <person name="Haridas S."/>
            <person name="Kuo A."/>
            <person name="Mondo S."/>
            <person name="Pangilinan J."/>
            <person name="Riley R."/>
            <person name="Labutti K."/>
            <person name="Andreopoulos B."/>
            <person name="Lipzen A."/>
            <person name="Chen C."/>
            <person name="Yanf M."/>
            <person name="Daum C."/>
            <person name="Ng V."/>
            <person name="Clum A."/>
            <person name="Ohm R."/>
            <person name="Martin F."/>
            <person name="Silar P."/>
            <person name="Natvig D."/>
            <person name="Lalanne C."/>
            <person name="Gautier V."/>
            <person name="Ament-Velasquez S.L."/>
            <person name="Kruys A."/>
            <person name="Hutchinson M.I."/>
            <person name="Powell A.J."/>
            <person name="Barry K."/>
            <person name="Miller A.N."/>
            <person name="Grigoriev I.V."/>
            <person name="Debuchy R."/>
            <person name="Gladieux P."/>
            <person name="Thoren M.H."/>
            <person name="Johannesson H."/>
        </authorList>
    </citation>
    <scope>NUCLEOTIDE SEQUENCE</scope>
    <source>
        <strain evidence="2">CBS 757.83</strain>
    </source>
</reference>
<name>A0AAN6PVY5_9PEZI</name>
<protein>
    <submittedName>
        <fullName evidence="2">Uncharacterized protein</fullName>
    </submittedName>
</protein>
<accession>A0AAN6PVY5</accession>
<dbReference type="EMBL" id="MU863708">
    <property type="protein sequence ID" value="KAK4096547.1"/>
    <property type="molecule type" value="Genomic_DNA"/>
</dbReference>
<gene>
    <name evidence="2" type="ORF">N658DRAFT_347777</name>
</gene>
<keyword evidence="1" id="KW-1133">Transmembrane helix</keyword>
<feature type="transmembrane region" description="Helical" evidence="1">
    <location>
        <begin position="17"/>
        <end position="37"/>
    </location>
</feature>
<keyword evidence="1" id="KW-0812">Transmembrane</keyword>
<evidence type="ECO:0000313" key="2">
    <source>
        <dbReference type="EMBL" id="KAK4096547.1"/>
    </source>
</evidence>
<reference evidence="2" key="1">
    <citation type="journal article" date="2023" name="Mol. Phylogenet. Evol.">
        <title>Genome-scale phylogeny and comparative genomics of the fungal order Sordariales.</title>
        <authorList>
            <person name="Hensen N."/>
            <person name="Bonometti L."/>
            <person name="Westerberg I."/>
            <person name="Brannstrom I.O."/>
            <person name="Guillou S."/>
            <person name="Cros-Aarteil S."/>
            <person name="Calhoun S."/>
            <person name="Haridas S."/>
            <person name="Kuo A."/>
            <person name="Mondo S."/>
            <person name="Pangilinan J."/>
            <person name="Riley R."/>
            <person name="LaButti K."/>
            <person name="Andreopoulos B."/>
            <person name="Lipzen A."/>
            <person name="Chen C."/>
            <person name="Yan M."/>
            <person name="Daum C."/>
            <person name="Ng V."/>
            <person name="Clum A."/>
            <person name="Steindorff A."/>
            <person name="Ohm R.A."/>
            <person name="Martin F."/>
            <person name="Silar P."/>
            <person name="Natvig D.O."/>
            <person name="Lalanne C."/>
            <person name="Gautier V."/>
            <person name="Ament-Velasquez S.L."/>
            <person name="Kruys A."/>
            <person name="Hutchinson M.I."/>
            <person name="Powell A.J."/>
            <person name="Barry K."/>
            <person name="Miller A.N."/>
            <person name="Grigoriev I.V."/>
            <person name="Debuchy R."/>
            <person name="Gladieux P."/>
            <person name="Hiltunen Thoren M."/>
            <person name="Johannesson H."/>
        </authorList>
    </citation>
    <scope>NUCLEOTIDE SEQUENCE</scope>
    <source>
        <strain evidence="2">CBS 757.83</strain>
    </source>
</reference>
<organism evidence="2 3">
    <name type="scientific">Parathielavia hyrcaniae</name>
    <dbReference type="NCBI Taxonomy" id="113614"/>
    <lineage>
        <taxon>Eukaryota</taxon>
        <taxon>Fungi</taxon>
        <taxon>Dikarya</taxon>
        <taxon>Ascomycota</taxon>
        <taxon>Pezizomycotina</taxon>
        <taxon>Sordariomycetes</taxon>
        <taxon>Sordariomycetidae</taxon>
        <taxon>Sordariales</taxon>
        <taxon>Chaetomiaceae</taxon>
        <taxon>Parathielavia</taxon>
    </lineage>
</organism>
<keyword evidence="1" id="KW-0472">Membrane</keyword>
<sequence>MGLTKESAVVADLCRPIVYMLTCGGLMWSLSPILIGCREMMLTFCWTCSSAPPRFPMSTCLTRRFATQRGVTRPRSRPIGVVFGCN</sequence>
<dbReference type="Proteomes" id="UP001305647">
    <property type="component" value="Unassembled WGS sequence"/>
</dbReference>
<comment type="caution">
    <text evidence="2">The sequence shown here is derived from an EMBL/GenBank/DDBJ whole genome shotgun (WGS) entry which is preliminary data.</text>
</comment>